<dbReference type="GO" id="GO:0016020">
    <property type="term" value="C:membrane"/>
    <property type="evidence" value="ECO:0007669"/>
    <property type="project" value="UniProtKB-SubCell"/>
</dbReference>
<gene>
    <name evidence="6" type="ORF">DWY46_13615</name>
</gene>
<dbReference type="Proteomes" id="UP000285839">
    <property type="component" value="Unassembled WGS sequence"/>
</dbReference>
<organism evidence="6 7">
    <name type="scientific">Blautia obeum</name>
    <dbReference type="NCBI Taxonomy" id="40520"/>
    <lineage>
        <taxon>Bacteria</taxon>
        <taxon>Bacillati</taxon>
        <taxon>Bacillota</taxon>
        <taxon>Clostridia</taxon>
        <taxon>Lachnospirales</taxon>
        <taxon>Lachnospiraceae</taxon>
        <taxon>Blautia</taxon>
    </lineage>
</organism>
<feature type="transmembrane region" description="Helical" evidence="5">
    <location>
        <begin position="114"/>
        <end position="134"/>
    </location>
</feature>
<dbReference type="InterPro" id="IPR002797">
    <property type="entry name" value="Polysacc_synth"/>
</dbReference>
<dbReference type="PANTHER" id="PTHR43424:SF1">
    <property type="entry name" value="LOCUS PUTATIVE PROTEIN 1-RELATED"/>
    <property type="match status" value="1"/>
</dbReference>
<feature type="transmembrane region" description="Helical" evidence="5">
    <location>
        <begin position="12"/>
        <end position="31"/>
    </location>
</feature>
<feature type="transmembrane region" description="Helical" evidence="5">
    <location>
        <begin position="435"/>
        <end position="461"/>
    </location>
</feature>
<dbReference type="Pfam" id="PF01943">
    <property type="entry name" value="Polysacc_synt"/>
    <property type="match status" value="1"/>
</dbReference>
<dbReference type="RefSeq" id="WP_117639311.1">
    <property type="nucleotide sequence ID" value="NZ_CAXSOH010000014.1"/>
</dbReference>
<dbReference type="EMBL" id="QRUH01000012">
    <property type="protein sequence ID" value="RGR46924.1"/>
    <property type="molecule type" value="Genomic_DNA"/>
</dbReference>
<feature type="transmembrane region" description="Helical" evidence="5">
    <location>
        <begin position="146"/>
        <end position="163"/>
    </location>
</feature>
<evidence type="ECO:0000256" key="5">
    <source>
        <dbReference type="SAM" id="Phobius"/>
    </source>
</evidence>
<evidence type="ECO:0000256" key="4">
    <source>
        <dbReference type="ARBA" id="ARBA00023136"/>
    </source>
</evidence>
<comment type="caution">
    <text evidence="6">The sequence shown here is derived from an EMBL/GenBank/DDBJ whole genome shotgun (WGS) entry which is preliminary data.</text>
</comment>
<feature type="transmembrane region" description="Helical" evidence="5">
    <location>
        <begin position="328"/>
        <end position="349"/>
    </location>
</feature>
<evidence type="ECO:0000313" key="7">
    <source>
        <dbReference type="Proteomes" id="UP000285839"/>
    </source>
</evidence>
<feature type="transmembrane region" description="Helical" evidence="5">
    <location>
        <begin position="86"/>
        <end position="108"/>
    </location>
</feature>
<evidence type="ECO:0000256" key="3">
    <source>
        <dbReference type="ARBA" id="ARBA00022989"/>
    </source>
</evidence>
<keyword evidence="2 5" id="KW-0812">Transmembrane</keyword>
<reference evidence="6 7" key="1">
    <citation type="submission" date="2018-08" db="EMBL/GenBank/DDBJ databases">
        <title>A genome reference for cultivated species of the human gut microbiota.</title>
        <authorList>
            <person name="Zou Y."/>
            <person name="Xue W."/>
            <person name="Luo G."/>
        </authorList>
    </citation>
    <scope>NUCLEOTIDE SEQUENCE [LARGE SCALE GENOMIC DNA]</scope>
    <source>
        <strain evidence="6 7">AF25-21</strain>
    </source>
</reference>
<feature type="transmembrane region" description="Helical" evidence="5">
    <location>
        <begin position="211"/>
        <end position="233"/>
    </location>
</feature>
<dbReference type="InterPro" id="IPR052556">
    <property type="entry name" value="PolySynth_Transporter"/>
</dbReference>
<feature type="transmembrane region" description="Helical" evidence="5">
    <location>
        <begin position="43"/>
        <end position="65"/>
    </location>
</feature>
<feature type="transmembrane region" description="Helical" evidence="5">
    <location>
        <begin position="381"/>
        <end position="399"/>
    </location>
</feature>
<feature type="transmembrane region" description="Helical" evidence="5">
    <location>
        <begin position="253"/>
        <end position="271"/>
    </location>
</feature>
<name>A0A412ENA0_9FIRM</name>
<feature type="transmembrane region" description="Helical" evidence="5">
    <location>
        <begin position="411"/>
        <end position="429"/>
    </location>
</feature>
<sequence>MQKSLVKNSVFYMFYNLLNMLFPFITSIYVARILLPASVGEVAYAQNIVSYFSVLAFLGIPTYGVREIAKVRNNKKELSIVFSELFIINGISTFFFSAAYYFFVISVVAKNSNLLLYCVVGLTVILNMLNISWFFEGLEEFGYISLRNAVFKLIMFVLVVLMVKSENDIIQYALISVLGVAGNNIFNIVYSKKFIYFTTKDLNLKRHLRPIFLLLFVNLAIEIYTLVDTTMLGTMSSKENVAYYYYASKVNKIFLQITNTVTMVLVPRISLYYKEKKMEEFNIVLTKALKIICIMAIPIIVGVQFVAPTAFAGVFGDIYFKSGNVEKILSLVLLISPIGYLLGSRVMLVSNHESKMIFCVGMGAVVNVIGNMILIPRYLEMGAAMASVISEVVVMVLYLQQGRKIFKLGNYQFTVGKALIAGIGEGVSLCVMNKLFGISVSSFVFEGVFAIVVYLIILLLLKEDMIMQYMKLFLMKLRMN</sequence>
<dbReference type="PANTHER" id="PTHR43424">
    <property type="entry name" value="LOCUS PUTATIVE PROTEIN 1-RELATED"/>
    <property type="match status" value="1"/>
</dbReference>
<keyword evidence="3 5" id="KW-1133">Transmembrane helix</keyword>
<protein>
    <submittedName>
        <fullName evidence="6">Flippase</fullName>
    </submittedName>
</protein>
<evidence type="ECO:0000256" key="2">
    <source>
        <dbReference type="ARBA" id="ARBA00022692"/>
    </source>
</evidence>
<feature type="transmembrane region" description="Helical" evidence="5">
    <location>
        <begin position="169"/>
        <end position="190"/>
    </location>
</feature>
<accession>A0A412ENA0</accession>
<dbReference type="AlphaFoldDB" id="A0A412ENA0"/>
<evidence type="ECO:0000313" key="6">
    <source>
        <dbReference type="EMBL" id="RGR46924.1"/>
    </source>
</evidence>
<dbReference type="CDD" id="cd13128">
    <property type="entry name" value="MATE_Wzx_like"/>
    <property type="match status" value="1"/>
</dbReference>
<feature type="transmembrane region" description="Helical" evidence="5">
    <location>
        <begin position="291"/>
        <end position="316"/>
    </location>
</feature>
<proteinExistence type="predicted"/>
<feature type="transmembrane region" description="Helical" evidence="5">
    <location>
        <begin position="356"/>
        <end position="375"/>
    </location>
</feature>
<evidence type="ECO:0000256" key="1">
    <source>
        <dbReference type="ARBA" id="ARBA00004141"/>
    </source>
</evidence>
<comment type="subcellular location">
    <subcellularLocation>
        <location evidence="1">Membrane</location>
        <topology evidence="1">Multi-pass membrane protein</topology>
    </subcellularLocation>
</comment>
<keyword evidence="4 5" id="KW-0472">Membrane</keyword>